<organism evidence="1">
    <name type="scientific">Symploca sp. SIO1C4</name>
    <dbReference type="NCBI Taxonomy" id="2607765"/>
    <lineage>
        <taxon>Bacteria</taxon>
        <taxon>Bacillati</taxon>
        <taxon>Cyanobacteriota</taxon>
        <taxon>Cyanophyceae</taxon>
        <taxon>Coleofasciculales</taxon>
        <taxon>Coleofasciculaceae</taxon>
        <taxon>Symploca</taxon>
    </lineage>
</organism>
<reference evidence="1" key="1">
    <citation type="submission" date="2019-11" db="EMBL/GenBank/DDBJ databases">
        <title>Genomic insights into an expanded diversity of filamentous marine cyanobacteria reveals the extraordinary biosynthetic potential of Moorea and Okeania.</title>
        <authorList>
            <person name="Ferreira Leao T."/>
            <person name="Wang M."/>
            <person name="Moss N."/>
            <person name="Da Silva R."/>
            <person name="Sanders J."/>
            <person name="Nurk S."/>
            <person name="Gurevich A."/>
            <person name="Humphrey G."/>
            <person name="Reher R."/>
            <person name="Zhu Q."/>
            <person name="Belda-Ferre P."/>
            <person name="Glukhov E."/>
            <person name="Rex R."/>
            <person name="Dorrestein P.C."/>
            <person name="Knight R."/>
            <person name="Pevzner P."/>
            <person name="Gerwick W.H."/>
            <person name="Gerwick L."/>
        </authorList>
    </citation>
    <scope>NUCLEOTIDE SEQUENCE</scope>
    <source>
        <strain evidence="1">SIO1C4</strain>
    </source>
</reference>
<comment type="caution">
    <text evidence="1">The sequence shown here is derived from an EMBL/GenBank/DDBJ whole genome shotgun (WGS) entry which is preliminary data.</text>
</comment>
<evidence type="ECO:0000313" key="1">
    <source>
        <dbReference type="EMBL" id="NER29085.1"/>
    </source>
</evidence>
<name>A0A6B3NDV7_9CYAN</name>
<accession>A0A6B3NDV7</accession>
<dbReference type="AlphaFoldDB" id="A0A6B3NDV7"/>
<gene>
    <name evidence="1" type="ORF">F6J89_15975</name>
</gene>
<dbReference type="EMBL" id="JAAHFQ010000306">
    <property type="protein sequence ID" value="NER29085.1"/>
    <property type="molecule type" value="Genomic_DNA"/>
</dbReference>
<proteinExistence type="predicted"/>
<protein>
    <submittedName>
        <fullName evidence="1">Uncharacterized protein</fullName>
    </submittedName>
</protein>
<sequence length="124" mass="13799">MKSWEKTGNMENLEINFMRSPNRQNYAKEFLRTLKPRQKVRRVFNASQWALDIATSQAVNLTKKGALIGAEIGLAASVFGSAANFVRADIPMAIALSSTGVISVKVLNNKDVVNSEIEEDEKWL</sequence>